<sequence>MALTVLKNPIDSFWHDQNLKLTANPYFMSEPGDVYSDIWRFRDKLNGSTTTLDFSWFDLPVFNHEAIATYLKDGNDFPLSAKEYAKVVCLSVISPTSAENALFAYQMMRHLFAFLKESSATSLTVSLLESFWTSFMGRTVNQYGFVNRISTPAYRGGIAQIQFHKVRNNLKALGVVGVIDSSLTQKKIEKSLDEVCQSQYSTTLAEFKKGGSFNFLGLELGQYYVDYLNQVYQNDFLYASVCQLVLESIDTKYGMKSLEKKSSNSLHEVMLNAILRGVEYKPAAHRAGINLNALAVEVKDALFEEYSKRFELVTSLKDQSIEALVIELGLSSRSDSVELIRILMLQKYLGLEGHKTSHEVWQGYLLSLDKTFLEAESFSQLSVDDVYEKMQAIVSKQRLGREPFLADIGVWGSKIFSNQESKTYRGFKAAIDIPFYAMTSLVVAWTGYRQSEFGFSLSAIQSEPNLDILDNAHVPFRFKLKWLVPKTGGSTKINREITSQCYQVAAQLNEVFGHEGDVPCLYSYAGKAKKENINKSGPYIEHRVKANWEGFVRAYQPFNDVIKLDTLNSKHTTQLTIDEQKELELLSAKYSIGSARYKNLLSCAQEVKKDWLRLSCTSFNSAKAQRALKASLILFSKGESLENTKHQEIIETYLSDETKALLSSGSVDLNDKKTMKDIISELLEGVRYPSPHAFRHIWAESVLTRYQGDVGAVIRHQFAHLDNSFFMAYLRNKDARGVMQSAKQRYLNSLVELLIIESEQVGEKYVGGMAQFVKKATSLTQVKDDNGMLALREALSGRIIDIQMNTFATCIPRDGADSRAKCSKMGSLNPQDAKPEFCLNCTNALITEGNIKGIWQVIQPMVKEALQEHAFGFLLEAHLPTFKSSWKRIKELRNEKNAASVDKILAAITKAMNAIESKVKEEEALYA</sequence>
<evidence type="ECO:0000313" key="2">
    <source>
        <dbReference type="Proteomes" id="UP001295462"/>
    </source>
</evidence>
<evidence type="ECO:0000313" key="1">
    <source>
        <dbReference type="EMBL" id="CAH1594955.1"/>
    </source>
</evidence>
<dbReference type="Proteomes" id="UP001295462">
    <property type="component" value="Unassembled WGS sequence"/>
</dbReference>
<dbReference type="RefSeq" id="WP_409590092.1">
    <property type="nucleotide sequence ID" value="NZ_CAKMTZ010000115.1"/>
</dbReference>
<evidence type="ECO:0008006" key="3">
    <source>
        <dbReference type="Google" id="ProtNLM"/>
    </source>
</evidence>
<comment type="caution">
    <text evidence="1">The sequence shown here is derived from an EMBL/GenBank/DDBJ whole genome shotgun (WGS) entry which is preliminary data.</text>
</comment>
<proteinExistence type="predicted"/>
<dbReference type="EMBL" id="CAKMUD010000083">
    <property type="protein sequence ID" value="CAH1594955.1"/>
    <property type="molecule type" value="Genomic_DNA"/>
</dbReference>
<protein>
    <recommendedName>
        <fullName evidence="3">Integrase</fullName>
    </recommendedName>
</protein>
<gene>
    <name evidence="1" type="ORF">THF1A12_30011</name>
</gene>
<accession>A0AAU9QMX4</accession>
<dbReference type="AlphaFoldDB" id="A0AAU9QMX4"/>
<reference evidence="1" key="1">
    <citation type="submission" date="2022-01" db="EMBL/GenBank/DDBJ databases">
        <authorList>
            <person name="Lagorce A."/>
        </authorList>
    </citation>
    <scope>NUCLEOTIDE SEQUENCE</scope>
    <source>
        <strain evidence="1">Th15_F1_A12</strain>
    </source>
</reference>
<name>A0AAU9QMX4_9VIBR</name>
<organism evidence="1 2">
    <name type="scientific">Vibrio jasicida</name>
    <dbReference type="NCBI Taxonomy" id="766224"/>
    <lineage>
        <taxon>Bacteria</taxon>
        <taxon>Pseudomonadati</taxon>
        <taxon>Pseudomonadota</taxon>
        <taxon>Gammaproteobacteria</taxon>
        <taxon>Vibrionales</taxon>
        <taxon>Vibrionaceae</taxon>
        <taxon>Vibrio</taxon>
    </lineage>
</organism>